<feature type="region of interest" description="Disordered" evidence="1">
    <location>
        <begin position="21"/>
        <end position="43"/>
    </location>
</feature>
<gene>
    <name evidence="2" type="ORF">CUN61_02865</name>
</gene>
<keyword evidence="3" id="KW-1185">Reference proteome</keyword>
<proteinExistence type="predicted"/>
<evidence type="ECO:0000313" key="2">
    <source>
        <dbReference type="EMBL" id="QAY82969.1"/>
    </source>
</evidence>
<sequence length="87" mass="9457">MIVPTLCVGMPLRTLRVRLGRDAERPGLHSHAERGNDQPRASSEGGALWYGYAIRTNRSAPPHPLAAGYPALCRYPAHSPTVACLRP</sequence>
<name>A0A4P6FW42_9PSED</name>
<accession>A0A4P6FW42</accession>
<protein>
    <submittedName>
        <fullName evidence="2">Uncharacterized protein</fullName>
    </submittedName>
</protein>
<feature type="compositionally biased region" description="Basic and acidic residues" evidence="1">
    <location>
        <begin position="21"/>
        <end position="37"/>
    </location>
</feature>
<dbReference type="Proteomes" id="UP000291121">
    <property type="component" value="Chromosome"/>
</dbReference>
<organism evidence="2 3">
    <name type="scientific">Pseudomonas arsenicoxydans</name>
    <dbReference type="NCBI Taxonomy" id="702115"/>
    <lineage>
        <taxon>Bacteria</taxon>
        <taxon>Pseudomonadati</taxon>
        <taxon>Pseudomonadota</taxon>
        <taxon>Gammaproteobacteria</taxon>
        <taxon>Pseudomonadales</taxon>
        <taxon>Pseudomonadaceae</taxon>
        <taxon>Pseudomonas</taxon>
    </lineage>
</organism>
<reference evidence="2 3" key="1">
    <citation type="submission" date="2017-11" db="EMBL/GenBank/DDBJ databases">
        <title>Genome sequence of Pseudomonas arsenicoxydans ACM1.</title>
        <authorList>
            <person name="Nascimento F.X."/>
        </authorList>
    </citation>
    <scope>NUCLEOTIDE SEQUENCE [LARGE SCALE GENOMIC DNA]</scope>
    <source>
        <strain evidence="2 3">ACM1</strain>
    </source>
</reference>
<dbReference type="EMBL" id="CP024767">
    <property type="protein sequence ID" value="QAY82969.1"/>
    <property type="molecule type" value="Genomic_DNA"/>
</dbReference>
<evidence type="ECO:0000256" key="1">
    <source>
        <dbReference type="SAM" id="MobiDB-lite"/>
    </source>
</evidence>
<dbReference type="AlphaFoldDB" id="A0A4P6FW42"/>
<evidence type="ECO:0000313" key="3">
    <source>
        <dbReference type="Proteomes" id="UP000291121"/>
    </source>
</evidence>